<feature type="transmembrane region" description="Helical" evidence="2">
    <location>
        <begin position="325"/>
        <end position="347"/>
    </location>
</feature>
<keyword evidence="4" id="KW-1185">Reference proteome</keyword>
<feature type="region of interest" description="Disordered" evidence="1">
    <location>
        <begin position="272"/>
        <end position="292"/>
    </location>
</feature>
<dbReference type="Proteomes" id="UP000515140">
    <property type="component" value="Unplaced"/>
</dbReference>
<keyword evidence="2" id="KW-0812">Transmembrane</keyword>
<dbReference type="GO" id="GO:0050901">
    <property type="term" value="P:leukocyte tethering or rolling"/>
    <property type="evidence" value="ECO:0007669"/>
    <property type="project" value="TreeGrafter"/>
</dbReference>
<dbReference type="KEGG" id="pcw:110222813"/>
<dbReference type="InParanoid" id="A0A6P5M1U5"/>
<dbReference type="GeneID" id="110222813"/>
<protein>
    <submittedName>
        <fullName evidence="5">P-selectin glycoprotein ligand 1</fullName>
    </submittedName>
</protein>
<feature type="region of interest" description="Disordered" evidence="1">
    <location>
        <begin position="47"/>
        <end position="66"/>
    </location>
</feature>
<dbReference type="InterPro" id="IPR026195">
    <property type="entry name" value="PSGL-1"/>
</dbReference>
<accession>A0A6P5M1U5</accession>
<evidence type="ECO:0000256" key="3">
    <source>
        <dbReference type="SAM" id="SignalP"/>
    </source>
</evidence>
<evidence type="ECO:0000256" key="2">
    <source>
        <dbReference type="SAM" id="Phobius"/>
    </source>
</evidence>
<organism evidence="4 5">
    <name type="scientific">Phascolarctos cinereus</name>
    <name type="common">Koala</name>
    <dbReference type="NCBI Taxonomy" id="38626"/>
    <lineage>
        <taxon>Eukaryota</taxon>
        <taxon>Metazoa</taxon>
        <taxon>Chordata</taxon>
        <taxon>Craniata</taxon>
        <taxon>Vertebrata</taxon>
        <taxon>Euteleostomi</taxon>
        <taxon>Mammalia</taxon>
        <taxon>Metatheria</taxon>
        <taxon>Diprotodontia</taxon>
        <taxon>Phascolarctidae</taxon>
        <taxon>Phascolarctos</taxon>
    </lineage>
</organism>
<feature type="compositionally biased region" description="Polar residues" evidence="1">
    <location>
        <begin position="385"/>
        <end position="395"/>
    </location>
</feature>
<dbReference type="GO" id="GO:0005886">
    <property type="term" value="C:plasma membrane"/>
    <property type="evidence" value="ECO:0007669"/>
    <property type="project" value="TreeGrafter"/>
</dbReference>
<feature type="region of interest" description="Disordered" evidence="1">
    <location>
        <begin position="229"/>
        <end position="250"/>
    </location>
</feature>
<evidence type="ECO:0000256" key="1">
    <source>
        <dbReference type="SAM" id="MobiDB-lite"/>
    </source>
</evidence>
<feature type="signal peptide" evidence="3">
    <location>
        <begin position="1"/>
        <end position="18"/>
    </location>
</feature>
<dbReference type="AlphaFoldDB" id="A0A6P5M1U5"/>
<dbReference type="PANTHER" id="PTHR17384">
    <property type="entry name" value="P-SELECTIN GLYCOPROTEIN LIGAND-1"/>
    <property type="match status" value="1"/>
</dbReference>
<keyword evidence="2" id="KW-1133">Transmembrane helix</keyword>
<feature type="region of interest" description="Disordered" evidence="1">
    <location>
        <begin position="379"/>
        <end position="406"/>
    </location>
</feature>
<evidence type="ECO:0000313" key="5">
    <source>
        <dbReference type="RefSeq" id="XP_020863658.1"/>
    </source>
</evidence>
<proteinExistence type="predicted"/>
<sequence>MSVIAFLFLLTLQPHGYGQPTGASKAPWIWGKASEAREPLVDRVKRSFPEDNDDDYEHYQTPTPELMDYDNLTALPTVMAQGTQQGSTSAPVTTDLVRSEPTTQGTKGKLATEELTTEATDRSTMHPPLPTSGLPSTGQQTTHDLTTEKVVTDAPEIVVSTTVESTSKAPSPGEQVIHNSTAGDVGTEAMAISATGKSATDPSTTVTLALDTDKAETITPTMGQLVTDSATTREAPTSLPAELKPNHSSPASSLNDSALFFTTVHPLHNFSTTFSPPSSSHAHSDPPKPEVATGQIELSNTTALVVVATTAHLFFSDQIPVRQCLLAVLILAVIATIFLICTVVLAIRLSRKGHTYPVRDYSPTEMVCISSLLHEGEGPPMANGGPTSAKTQLLKPTQGPGEECDGDDLTLHSFLP</sequence>
<evidence type="ECO:0000313" key="4">
    <source>
        <dbReference type="Proteomes" id="UP000515140"/>
    </source>
</evidence>
<feature type="region of interest" description="Disordered" evidence="1">
    <location>
        <begin position="81"/>
        <end position="141"/>
    </location>
</feature>
<dbReference type="CTD" id="6404"/>
<feature type="chain" id="PRO_5027907080" evidence="3">
    <location>
        <begin position="19"/>
        <end position="416"/>
    </location>
</feature>
<keyword evidence="3" id="KW-0732">Signal</keyword>
<reference evidence="5" key="1">
    <citation type="submission" date="2025-08" db="UniProtKB">
        <authorList>
            <consortium name="RefSeq"/>
        </authorList>
    </citation>
    <scope>IDENTIFICATION</scope>
    <source>
        <tissue evidence="5">Spleen</tissue>
    </source>
</reference>
<dbReference type="PANTHER" id="PTHR17384:SF7">
    <property type="entry name" value="P-SELECTIN GLYCOPROTEIN LIGAND 1"/>
    <property type="match status" value="1"/>
</dbReference>
<gene>
    <name evidence="5" type="primary">SELPLG</name>
</gene>
<dbReference type="RefSeq" id="XP_020863658.1">
    <property type="nucleotide sequence ID" value="XM_021007999.1"/>
</dbReference>
<keyword evidence="2" id="KW-0472">Membrane</keyword>
<feature type="compositionally biased region" description="Polar residues" evidence="1">
    <location>
        <begin position="81"/>
        <end position="92"/>
    </location>
</feature>
<name>A0A6P5M1U5_PHACI</name>